<evidence type="ECO:0000313" key="8">
    <source>
        <dbReference type="Proteomes" id="UP001152759"/>
    </source>
</evidence>
<evidence type="ECO:0000256" key="3">
    <source>
        <dbReference type="PROSITE-ProRule" id="PRU00124"/>
    </source>
</evidence>
<dbReference type="CDD" id="cd00041">
    <property type="entry name" value="CUB"/>
    <property type="match status" value="2"/>
</dbReference>
<dbReference type="SUPFAM" id="SSF49854">
    <property type="entry name" value="Spermadhesin, CUB domain"/>
    <property type="match status" value="2"/>
</dbReference>
<organism evidence="7 8">
    <name type="scientific">Bemisia tabaci</name>
    <name type="common">Sweetpotato whitefly</name>
    <name type="synonym">Aleurodes tabaci</name>
    <dbReference type="NCBI Taxonomy" id="7038"/>
    <lineage>
        <taxon>Eukaryota</taxon>
        <taxon>Metazoa</taxon>
        <taxon>Ecdysozoa</taxon>
        <taxon>Arthropoda</taxon>
        <taxon>Hexapoda</taxon>
        <taxon>Insecta</taxon>
        <taxon>Pterygota</taxon>
        <taxon>Neoptera</taxon>
        <taxon>Paraneoptera</taxon>
        <taxon>Hemiptera</taxon>
        <taxon>Sternorrhyncha</taxon>
        <taxon>Aleyrodoidea</taxon>
        <taxon>Aleyrodidae</taxon>
        <taxon>Aleyrodinae</taxon>
        <taxon>Bemisia</taxon>
    </lineage>
</organism>
<name>A0A9P0F1A3_BEMTA</name>
<dbReference type="InterPro" id="IPR035914">
    <property type="entry name" value="Sperma_CUB_dom_sf"/>
</dbReference>
<reference evidence="7" key="1">
    <citation type="submission" date="2021-12" db="EMBL/GenBank/DDBJ databases">
        <authorList>
            <person name="King R."/>
        </authorList>
    </citation>
    <scope>NUCLEOTIDE SEQUENCE</scope>
</reference>
<dbReference type="InterPro" id="IPR000859">
    <property type="entry name" value="CUB_dom"/>
</dbReference>
<keyword evidence="8" id="KW-1185">Reference proteome</keyword>
<keyword evidence="5" id="KW-1133">Transmembrane helix</keyword>
<dbReference type="Pfam" id="PF00431">
    <property type="entry name" value="CUB"/>
    <property type="match status" value="2"/>
</dbReference>
<feature type="compositionally biased region" description="Pro residues" evidence="4">
    <location>
        <begin position="516"/>
        <end position="525"/>
    </location>
</feature>
<evidence type="ECO:0000256" key="4">
    <source>
        <dbReference type="SAM" id="MobiDB-lite"/>
    </source>
</evidence>
<feature type="disulfide bond" evidence="3">
    <location>
        <begin position="275"/>
        <end position="290"/>
    </location>
</feature>
<feature type="region of interest" description="Disordered" evidence="4">
    <location>
        <begin position="507"/>
        <end position="652"/>
    </location>
</feature>
<feature type="compositionally biased region" description="Basic and acidic residues" evidence="4">
    <location>
        <begin position="597"/>
        <end position="611"/>
    </location>
</feature>
<keyword evidence="5" id="KW-0812">Transmembrane</keyword>
<dbReference type="SMART" id="SM00042">
    <property type="entry name" value="CUB"/>
    <property type="match status" value="2"/>
</dbReference>
<dbReference type="Gene3D" id="2.60.120.290">
    <property type="entry name" value="Spermadhesin, CUB domain"/>
    <property type="match status" value="2"/>
</dbReference>
<feature type="domain" description="CUB" evidence="6">
    <location>
        <begin position="128"/>
        <end position="246"/>
    </location>
</feature>
<evidence type="ECO:0000256" key="2">
    <source>
        <dbReference type="ARBA" id="ARBA00023157"/>
    </source>
</evidence>
<feature type="disulfide bond" evidence="3">
    <location>
        <begin position="263"/>
        <end position="281"/>
    </location>
</feature>
<evidence type="ECO:0000256" key="5">
    <source>
        <dbReference type="SAM" id="Phobius"/>
    </source>
</evidence>
<evidence type="ECO:0000259" key="6">
    <source>
        <dbReference type="PROSITE" id="PS01180"/>
    </source>
</evidence>
<dbReference type="InterPro" id="IPR002172">
    <property type="entry name" value="LDrepeatLR_classA_rpt"/>
</dbReference>
<gene>
    <name evidence="7" type="ORF">BEMITA_LOCUS6677</name>
</gene>
<proteinExistence type="predicted"/>
<evidence type="ECO:0000256" key="1">
    <source>
        <dbReference type="ARBA" id="ARBA00022737"/>
    </source>
</evidence>
<dbReference type="EMBL" id="OU963864">
    <property type="protein sequence ID" value="CAH0387694.1"/>
    <property type="molecule type" value="Genomic_DNA"/>
</dbReference>
<dbReference type="Proteomes" id="UP001152759">
    <property type="component" value="Chromosome 3"/>
</dbReference>
<comment type="caution">
    <text evidence="3">Lacks conserved residue(s) required for the propagation of feature annotation.</text>
</comment>
<evidence type="ECO:0000313" key="7">
    <source>
        <dbReference type="EMBL" id="CAH0387694.1"/>
    </source>
</evidence>
<protein>
    <recommendedName>
        <fullName evidence="6">CUB domain-containing protein</fullName>
    </recommendedName>
</protein>
<feature type="compositionally biased region" description="Polar residues" evidence="4">
    <location>
        <begin position="571"/>
        <end position="595"/>
    </location>
</feature>
<dbReference type="PANTHER" id="PTHR24251:SF28">
    <property type="entry name" value="NEUROPILIN AND TOLLOID-LIKE, ISOFORM B"/>
    <property type="match status" value="1"/>
</dbReference>
<dbReference type="AlphaFoldDB" id="A0A9P0F1A3"/>
<feature type="domain" description="CUB" evidence="6">
    <location>
        <begin position="1"/>
        <end position="113"/>
    </location>
</feature>
<keyword evidence="5" id="KW-0472">Membrane</keyword>
<feature type="transmembrane region" description="Helical" evidence="5">
    <location>
        <begin position="306"/>
        <end position="328"/>
    </location>
</feature>
<dbReference type="SMART" id="SM00192">
    <property type="entry name" value="LDLa"/>
    <property type="match status" value="1"/>
</dbReference>
<dbReference type="PROSITE" id="PS50068">
    <property type="entry name" value="LDLRA_2"/>
    <property type="match status" value="1"/>
</dbReference>
<dbReference type="PANTHER" id="PTHR24251">
    <property type="entry name" value="OVOCHYMASE-RELATED"/>
    <property type="match status" value="1"/>
</dbReference>
<keyword evidence="1" id="KW-0677">Repeat</keyword>
<dbReference type="PROSITE" id="PS01180">
    <property type="entry name" value="CUB"/>
    <property type="match status" value="2"/>
</dbReference>
<sequence length="652" mass="72504">MFADNVYCEVVERNAAGPVIQILREGYRKLMAEPGYLIRLDFRDEFHLEPSEECKFDYLEVRDGAHGYSDLIGSYCGNEFPPMLTSSNRWLWLRFHSDENIEYSGFRAVYSFIQKPTSAVYIPELETCNINVTGSEGFVNRTDIDPEHVRLATTHNLPLDCIWVITVQTGWRIQLNWMKFNLDRPNDCDSNFVDVFPERTDLPSRLHNFCGSIAEIVQSPSNILHVRFVAEAKAINSTFEALFTAFRDKGKGGVCDDATEYDCEDATCISLDLKCNDRPNCRFRWDEADCENKLDAFGKIMQSQHIIIILIIFVLILAGMCFAFIFNITRKLIHDQRIIREHTKQSREGRLDQLGRKTPAGSMMITPVATIVPKMSKSSVSLESSRSRSASPVRQLQLPGLGHGHSHGHGLNDHKARDPARDCFVPATPTPGPGPGPGHPIGVCQKHDPGDVNLMFLRHERQRVSHEYDAGDEEEEDGLYLRDGNTPLAPEMKDCECQTRESLFHNTSEESYNLPAPTPPPPLPPMQRSYQKHGSGSGSGSGSPGKRPHEAFQTLPIKPQARANHHPPTGHNFTTFGYSTNPRCGTTSSSSNSQPKELPKFKAEAVIEMDKLSATGSGSESASGSSSGGTVADPRPFSIQSSKSAPDVIVTH</sequence>
<accession>A0A9P0F1A3</accession>
<feature type="compositionally biased region" description="Low complexity" evidence="4">
    <location>
        <begin position="613"/>
        <end position="630"/>
    </location>
</feature>
<keyword evidence="2 3" id="KW-1015">Disulfide bond</keyword>